<feature type="transmembrane region" description="Helical" evidence="2">
    <location>
        <begin position="6"/>
        <end position="25"/>
    </location>
</feature>
<reference evidence="3 4" key="1">
    <citation type="submission" date="2017-06" db="EMBL/GenBank/DDBJ databases">
        <title>Complete genome sequence of Paenibacillus donghaensis KCTC 13049T isolated from East Sea sediment, South Korea.</title>
        <authorList>
            <person name="Jung B.K."/>
            <person name="Hong S.-J."/>
            <person name="Shin J.-H."/>
        </authorList>
    </citation>
    <scope>NUCLEOTIDE SEQUENCE [LARGE SCALE GENOMIC DNA]</scope>
    <source>
        <strain evidence="3 4">KCTC 13049</strain>
    </source>
</reference>
<proteinExistence type="predicted"/>
<dbReference type="RefSeq" id="WP_087918400.1">
    <property type="nucleotide sequence ID" value="NZ_CP021780.1"/>
</dbReference>
<keyword evidence="1" id="KW-0175">Coiled coil</keyword>
<dbReference type="OrthoDB" id="2648458at2"/>
<protein>
    <recommendedName>
        <fullName evidence="5">DUF2304 domain-containing protein</fullName>
    </recommendedName>
</protein>
<dbReference type="Proteomes" id="UP000249890">
    <property type="component" value="Chromosome"/>
</dbReference>
<evidence type="ECO:0000313" key="4">
    <source>
        <dbReference type="Proteomes" id="UP000249890"/>
    </source>
</evidence>
<name>A0A2Z2KP92_9BACL</name>
<feature type="transmembrane region" description="Helical" evidence="2">
    <location>
        <begin position="71"/>
        <end position="90"/>
    </location>
</feature>
<keyword evidence="2" id="KW-1133">Transmembrane helix</keyword>
<evidence type="ECO:0000256" key="1">
    <source>
        <dbReference type="SAM" id="Coils"/>
    </source>
</evidence>
<dbReference type="EMBL" id="CP021780">
    <property type="protein sequence ID" value="ASA24429.1"/>
    <property type="molecule type" value="Genomic_DNA"/>
</dbReference>
<evidence type="ECO:0000313" key="3">
    <source>
        <dbReference type="EMBL" id="ASA24429.1"/>
    </source>
</evidence>
<evidence type="ECO:0000256" key="2">
    <source>
        <dbReference type="SAM" id="Phobius"/>
    </source>
</evidence>
<evidence type="ECO:0008006" key="5">
    <source>
        <dbReference type="Google" id="ProtNLM"/>
    </source>
</evidence>
<dbReference type="KEGG" id="pdh:B9T62_28970"/>
<dbReference type="AlphaFoldDB" id="A0A2Z2KP92"/>
<feature type="coiled-coil region" evidence="1">
    <location>
        <begin position="90"/>
        <end position="117"/>
    </location>
</feature>
<sequence length="122" mass="14150">MISDKLQIILFLVSIVCFCLLINMIRKYHIELKYSMMWLCVMFIVVILSIFPKSFETIATHMGIELPVNALFLISIFGISIILFSLTIVISRTTIKLKELSQEIGLLKHEMEELKRKDNTVK</sequence>
<dbReference type="Pfam" id="PF10066">
    <property type="entry name" value="DUF2304"/>
    <property type="match status" value="1"/>
</dbReference>
<dbReference type="InterPro" id="IPR019277">
    <property type="entry name" value="DUF2304"/>
</dbReference>
<accession>A0A2Z2KP92</accession>
<keyword evidence="2" id="KW-0472">Membrane</keyword>
<feature type="transmembrane region" description="Helical" evidence="2">
    <location>
        <begin position="32"/>
        <end position="51"/>
    </location>
</feature>
<gene>
    <name evidence="3" type="ORF">B9T62_28970</name>
</gene>
<keyword evidence="4" id="KW-1185">Reference proteome</keyword>
<organism evidence="3 4">
    <name type="scientific">Paenibacillus donghaensis</name>
    <dbReference type="NCBI Taxonomy" id="414771"/>
    <lineage>
        <taxon>Bacteria</taxon>
        <taxon>Bacillati</taxon>
        <taxon>Bacillota</taxon>
        <taxon>Bacilli</taxon>
        <taxon>Bacillales</taxon>
        <taxon>Paenibacillaceae</taxon>
        <taxon>Paenibacillus</taxon>
    </lineage>
</organism>
<keyword evidence="2" id="KW-0812">Transmembrane</keyword>